<reference evidence="5 6" key="1">
    <citation type="journal article" date="2009" name="Stand. Genomic Sci.">
        <title>Complete genome sequence of Stackebrandtia nassauensis type strain (LLR-40K-21).</title>
        <authorList>
            <person name="Munk C."/>
            <person name="Lapidus A."/>
            <person name="Copeland A."/>
            <person name="Jando M."/>
            <person name="Mayilraj S."/>
            <person name="Glavina Del Rio T."/>
            <person name="Nolan M."/>
            <person name="Chen F."/>
            <person name="Lucas S."/>
            <person name="Tice H."/>
            <person name="Cheng J.F."/>
            <person name="Han C."/>
            <person name="Detter J.C."/>
            <person name="Bruce D."/>
            <person name="Goodwin L."/>
            <person name="Chain P."/>
            <person name="Pitluck S."/>
            <person name="Goker M."/>
            <person name="Ovchinikova G."/>
            <person name="Pati A."/>
            <person name="Ivanova N."/>
            <person name="Mavromatis K."/>
            <person name="Chen A."/>
            <person name="Palaniappan K."/>
            <person name="Land M."/>
            <person name="Hauser L."/>
            <person name="Chang Y.J."/>
            <person name="Jeffries C.D."/>
            <person name="Bristow J."/>
            <person name="Eisen J.A."/>
            <person name="Markowitz V."/>
            <person name="Hugenholtz P."/>
            <person name="Kyrpides N.C."/>
            <person name="Klenk H.P."/>
        </authorList>
    </citation>
    <scope>NUCLEOTIDE SEQUENCE [LARGE SCALE GENOMIC DNA]</scope>
    <source>
        <strain evidence="6">DSM 44728 / CIP 108903 / NRRL B-16338 / NBRC 102104 / LLR-40K-21</strain>
    </source>
</reference>
<evidence type="ECO:0000256" key="3">
    <source>
        <dbReference type="PIRSR" id="PIRSR000103-1"/>
    </source>
</evidence>
<dbReference type="AlphaFoldDB" id="D3PZQ5"/>
<dbReference type="InterPro" id="IPR006115">
    <property type="entry name" value="6PGDH_NADP-bd"/>
</dbReference>
<organism evidence="5 6">
    <name type="scientific">Stackebrandtia nassauensis (strain DSM 44728 / CIP 108903 / NRRL B-16338 / NBRC 102104 / LLR-40K-21)</name>
    <dbReference type="NCBI Taxonomy" id="446470"/>
    <lineage>
        <taxon>Bacteria</taxon>
        <taxon>Bacillati</taxon>
        <taxon>Actinomycetota</taxon>
        <taxon>Actinomycetes</taxon>
        <taxon>Glycomycetales</taxon>
        <taxon>Glycomycetaceae</taxon>
        <taxon>Stackebrandtia</taxon>
    </lineage>
</organism>
<dbReference type="KEGG" id="sna:Snas_3939"/>
<dbReference type="PIRSF" id="PIRSF000103">
    <property type="entry name" value="HIBADH"/>
    <property type="match status" value="1"/>
</dbReference>
<dbReference type="Pfam" id="PF03446">
    <property type="entry name" value="NAD_binding_2"/>
    <property type="match status" value="1"/>
</dbReference>
<name>D3PZQ5_STANL</name>
<gene>
    <name evidence="5" type="ordered locus">Snas_3939</name>
</gene>
<dbReference type="HOGENOM" id="CLU_035117_0_3_11"/>
<dbReference type="InterPro" id="IPR015815">
    <property type="entry name" value="HIBADH-related"/>
</dbReference>
<evidence type="ECO:0000256" key="1">
    <source>
        <dbReference type="ARBA" id="ARBA00009080"/>
    </source>
</evidence>
<dbReference type="GO" id="GO:0050661">
    <property type="term" value="F:NADP binding"/>
    <property type="evidence" value="ECO:0007669"/>
    <property type="project" value="InterPro"/>
</dbReference>
<sequence>MPTTAILGQGRMGAAMAARLREHDADVRVWNRDPARCEAARAAGATVAASAAEAVTEADLVLVMLADGPAVAEVLAEVVPALGSEAVVVQMSTISPDETRALAAKHHALPLLDAPVKGSVPQVLAGSLAILTAGAKSDVDRARPVLEHLGTIVDCGAIGGGSAAKLVVNAAMIATATVLAQSFALAAQLGLDEAATRELLSQTPLSPALRRYDPDGGDFPVYLAAKDVRLAHESAEGLAVFQAVEAHLNQVAESDAQAGLWTVVRQAVATFE</sequence>
<keyword evidence="6" id="KW-1185">Reference proteome</keyword>
<dbReference type="PANTHER" id="PTHR43580:SF2">
    <property type="entry name" value="CYTOKINE-LIKE NUCLEAR FACTOR N-PAC"/>
    <property type="match status" value="1"/>
</dbReference>
<dbReference type="STRING" id="446470.Snas_3939"/>
<feature type="domain" description="6-phosphogluconate dehydrogenase NADP-binding" evidence="4">
    <location>
        <begin position="5"/>
        <end position="155"/>
    </location>
</feature>
<dbReference type="InterPro" id="IPR008927">
    <property type="entry name" value="6-PGluconate_DH-like_C_sf"/>
</dbReference>
<evidence type="ECO:0000259" key="4">
    <source>
        <dbReference type="Pfam" id="PF03446"/>
    </source>
</evidence>
<proteinExistence type="inferred from homology"/>
<dbReference type="GO" id="GO:0016491">
    <property type="term" value="F:oxidoreductase activity"/>
    <property type="evidence" value="ECO:0007669"/>
    <property type="project" value="UniProtKB-KW"/>
</dbReference>
<evidence type="ECO:0000256" key="2">
    <source>
        <dbReference type="ARBA" id="ARBA00023002"/>
    </source>
</evidence>
<dbReference type="PANTHER" id="PTHR43580">
    <property type="entry name" value="OXIDOREDUCTASE GLYR1-RELATED"/>
    <property type="match status" value="1"/>
</dbReference>
<dbReference type="InterPro" id="IPR036291">
    <property type="entry name" value="NAD(P)-bd_dom_sf"/>
</dbReference>
<dbReference type="SUPFAM" id="SSF51735">
    <property type="entry name" value="NAD(P)-binding Rossmann-fold domains"/>
    <property type="match status" value="1"/>
</dbReference>
<feature type="active site" evidence="3">
    <location>
        <position position="165"/>
    </location>
</feature>
<protein>
    <submittedName>
        <fullName evidence="5">6-phosphogluconate dehydrogenase NAD-binding protein</fullName>
    </submittedName>
</protein>
<dbReference type="Gene3D" id="3.40.50.720">
    <property type="entry name" value="NAD(P)-binding Rossmann-like Domain"/>
    <property type="match status" value="1"/>
</dbReference>
<evidence type="ECO:0000313" key="6">
    <source>
        <dbReference type="Proteomes" id="UP000000844"/>
    </source>
</evidence>
<keyword evidence="2" id="KW-0560">Oxidoreductase</keyword>
<dbReference type="InterPro" id="IPR013328">
    <property type="entry name" value="6PGD_dom2"/>
</dbReference>
<dbReference type="SUPFAM" id="SSF48179">
    <property type="entry name" value="6-phosphogluconate dehydrogenase C-terminal domain-like"/>
    <property type="match status" value="1"/>
</dbReference>
<dbReference type="InterPro" id="IPR051265">
    <property type="entry name" value="HIBADH-related_NP60_sf"/>
</dbReference>
<dbReference type="Gene3D" id="1.10.1040.10">
    <property type="entry name" value="N-(1-d-carboxylethyl)-l-norvaline Dehydrogenase, domain 2"/>
    <property type="match status" value="1"/>
</dbReference>
<accession>D3PZQ5</accession>
<comment type="similarity">
    <text evidence="1">Belongs to the HIBADH-related family.</text>
</comment>
<dbReference type="eggNOG" id="COG2084">
    <property type="taxonomic scope" value="Bacteria"/>
</dbReference>
<dbReference type="EMBL" id="CP001778">
    <property type="protein sequence ID" value="ADD43592.1"/>
    <property type="molecule type" value="Genomic_DNA"/>
</dbReference>
<evidence type="ECO:0000313" key="5">
    <source>
        <dbReference type="EMBL" id="ADD43592.1"/>
    </source>
</evidence>
<dbReference type="Proteomes" id="UP000000844">
    <property type="component" value="Chromosome"/>
</dbReference>